<dbReference type="InterPro" id="IPR007627">
    <property type="entry name" value="RNA_pol_sigma70_r2"/>
</dbReference>
<evidence type="ECO:0000256" key="4">
    <source>
        <dbReference type="ARBA" id="ARBA00023125"/>
    </source>
</evidence>
<dbReference type="SUPFAM" id="SSF88946">
    <property type="entry name" value="Sigma2 domain of RNA polymerase sigma factors"/>
    <property type="match status" value="1"/>
</dbReference>
<protein>
    <submittedName>
        <fullName evidence="8">Sigma factor</fullName>
    </submittedName>
</protein>
<dbReference type="GO" id="GO:0006352">
    <property type="term" value="P:DNA-templated transcription initiation"/>
    <property type="evidence" value="ECO:0007669"/>
    <property type="project" value="InterPro"/>
</dbReference>
<keyword evidence="3" id="KW-0731">Sigma factor</keyword>
<proteinExistence type="evidence at transcript level"/>
<evidence type="ECO:0000256" key="3">
    <source>
        <dbReference type="ARBA" id="ARBA00023082"/>
    </source>
</evidence>
<name>A0A0G2STV2_9ROSI</name>
<feature type="region of interest" description="Disordered" evidence="6">
    <location>
        <begin position="75"/>
        <end position="96"/>
    </location>
</feature>
<dbReference type="EMBL" id="KJ917003">
    <property type="protein sequence ID" value="AKC88772.1"/>
    <property type="molecule type" value="mRNA"/>
</dbReference>
<keyword evidence="4" id="KW-0238">DNA-binding</keyword>
<dbReference type="CDD" id="cd06171">
    <property type="entry name" value="Sigma70_r4"/>
    <property type="match status" value="1"/>
</dbReference>
<dbReference type="AlphaFoldDB" id="A0A0G2STV2"/>
<gene>
    <name evidence="8" type="primary">sig6</name>
</gene>
<evidence type="ECO:0000256" key="6">
    <source>
        <dbReference type="SAM" id="MobiDB-lite"/>
    </source>
</evidence>
<dbReference type="PANTHER" id="PTHR30603">
    <property type="entry name" value="RNA POLYMERASE SIGMA FACTOR RPO"/>
    <property type="match status" value="1"/>
</dbReference>
<feature type="compositionally biased region" description="Basic and acidic residues" evidence="6">
    <location>
        <begin position="75"/>
        <end position="85"/>
    </location>
</feature>
<dbReference type="PROSITE" id="PS00715">
    <property type="entry name" value="SIGMA70_1"/>
    <property type="match status" value="1"/>
</dbReference>
<dbReference type="InterPro" id="IPR050239">
    <property type="entry name" value="Sigma-70_RNA_pol_init_factors"/>
</dbReference>
<organism evidence="8">
    <name type="scientific">Geranium maderense</name>
    <dbReference type="NCBI Taxonomy" id="28964"/>
    <lineage>
        <taxon>Eukaryota</taxon>
        <taxon>Viridiplantae</taxon>
        <taxon>Streptophyta</taxon>
        <taxon>Embryophyta</taxon>
        <taxon>Tracheophyta</taxon>
        <taxon>Spermatophyta</taxon>
        <taxon>Magnoliopsida</taxon>
        <taxon>eudicotyledons</taxon>
        <taxon>Gunneridae</taxon>
        <taxon>Pentapetalae</taxon>
        <taxon>rosids</taxon>
        <taxon>malvids</taxon>
        <taxon>Geraniales</taxon>
        <taxon>Geraniaceae</taxon>
        <taxon>Geranium</taxon>
    </lineage>
</organism>
<accession>A0A0G2STV2</accession>
<reference evidence="8" key="1">
    <citation type="journal article" date="2015" name="Plant Cell">
        <title>Coordinated rates of evolution between interacting plastid and nuclear genes in Geraniaceae.</title>
        <authorList>
            <person name="Zhang J."/>
            <person name="Ruhlman T.A."/>
            <person name="Sabir J."/>
            <person name="Blazier J.C."/>
            <person name="Jansen R.K."/>
        </authorList>
    </citation>
    <scope>NUCLEOTIDE SEQUENCE</scope>
</reference>
<dbReference type="InterPro" id="IPR036388">
    <property type="entry name" value="WH-like_DNA-bd_sf"/>
</dbReference>
<dbReference type="SUPFAM" id="SSF88659">
    <property type="entry name" value="Sigma3 and sigma4 domains of RNA polymerase sigma factors"/>
    <property type="match status" value="2"/>
</dbReference>
<evidence type="ECO:0000256" key="5">
    <source>
        <dbReference type="ARBA" id="ARBA00023163"/>
    </source>
</evidence>
<evidence type="ECO:0000259" key="7">
    <source>
        <dbReference type="PROSITE" id="PS00715"/>
    </source>
</evidence>
<dbReference type="InterPro" id="IPR013325">
    <property type="entry name" value="RNA_pol_sigma_r2"/>
</dbReference>
<evidence type="ECO:0000313" key="8">
    <source>
        <dbReference type="EMBL" id="AKC88772.1"/>
    </source>
</evidence>
<keyword evidence="5" id="KW-0804">Transcription</keyword>
<comment type="similarity">
    <text evidence="1">Belongs to the sigma-70 factor family.</text>
</comment>
<dbReference type="Pfam" id="PF04542">
    <property type="entry name" value="Sigma70_r2"/>
    <property type="match status" value="1"/>
</dbReference>
<keyword evidence="2" id="KW-0805">Transcription regulation</keyword>
<dbReference type="Pfam" id="PF04545">
    <property type="entry name" value="Sigma70_r4"/>
    <property type="match status" value="1"/>
</dbReference>
<dbReference type="PRINTS" id="PR00046">
    <property type="entry name" value="SIGMA70FCT"/>
</dbReference>
<dbReference type="Gene3D" id="1.20.120.1810">
    <property type="match status" value="1"/>
</dbReference>
<dbReference type="InterPro" id="IPR007630">
    <property type="entry name" value="RNA_pol_sigma70_r4"/>
</dbReference>
<dbReference type="GO" id="GO:0071482">
    <property type="term" value="P:cellular response to light stimulus"/>
    <property type="evidence" value="ECO:0007669"/>
    <property type="project" value="UniProtKB-ARBA"/>
</dbReference>
<dbReference type="Gene3D" id="1.10.10.10">
    <property type="entry name" value="Winged helix-like DNA-binding domain superfamily/Winged helix DNA-binding domain"/>
    <property type="match status" value="2"/>
</dbReference>
<dbReference type="Pfam" id="PF04539">
    <property type="entry name" value="Sigma70_r3"/>
    <property type="match status" value="1"/>
</dbReference>
<dbReference type="GO" id="GO:0003677">
    <property type="term" value="F:DNA binding"/>
    <property type="evidence" value="ECO:0007669"/>
    <property type="project" value="UniProtKB-KW"/>
</dbReference>
<dbReference type="InterPro" id="IPR007624">
    <property type="entry name" value="RNA_pol_sigma70_r3"/>
</dbReference>
<dbReference type="InterPro" id="IPR014284">
    <property type="entry name" value="RNA_pol_sigma-70_dom"/>
</dbReference>
<dbReference type="GO" id="GO:0016987">
    <property type="term" value="F:sigma factor activity"/>
    <property type="evidence" value="ECO:0007669"/>
    <property type="project" value="UniProtKB-KW"/>
</dbReference>
<dbReference type="PANTHER" id="PTHR30603:SF45">
    <property type="entry name" value="RNA POLYMERASE SIGMA FACTOR SIGF, CHLOROPLASTIC"/>
    <property type="match status" value="1"/>
</dbReference>
<evidence type="ECO:0000256" key="1">
    <source>
        <dbReference type="ARBA" id="ARBA00007788"/>
    </source>
</evidence>
<dbReference type="InterPro" id="IPR000943">
    <property type="entry name" value="RNA_pol_sigma70"/>
</dbReference>
<sequence length="555" mass="62891">MEAAMSLIASPPPFPHRAQTRICASSVSPANAVTSMPTASLARNFPTSVLLQEQRDEYKPLLNIFKEDKTSQVTLDRRHMSTDTADKEEDPGNSEQLERDFQNQLLAWPGLCSSLSPSHAHESQNLSSTIQSDMIDTTLIEFESTVAIVLAKKALLATKQAVKLNEYSETFKDDLNDSISHSLRSTSLTMLPLDEGITVRSTRLQERNSKKRKVPKLQSVLSERNMPKMVKAKRKIKKSLGGKDPLKSLLSSSKTKVLTSKEELELIAQVQDLMKLEEVKSRLQSHLGREPTLVEWAEGVGLSSRTLQSQIYSGNCSREKLICANLRLVVYVAKPYLPSGVSLKDLFQAGCLGLMTSVEKFKPQANCRFSTYAYYWIKQAVRKASFRSSWYTLPVHIHNLLGKIRKAKKLFNEEGNSNPTDEEIAKRVNITVYKLRIIRIRAREPISLEQTVWGDEGGITYQEITEDLNYEGPEKELMQMDINNLLIRALNPRERRIIMLRYGMEGGRPYTLSEIGAKYGISRERVRQLVDQSKEKIKQLTDGEVFRLESYKETS</sequence>
<evidence type="ECO:0000256" key="2">
    <source>
        <dbReference type="ARBA" id="ARBA00023015"/>
    </source>
</evidence>
<feature type="domain" description="RNA polymerase sigma-70" evidence="7">
    <location>
        <begin position="345"/>
        <end position="358"/>
    </location>
</feature>
<dbReference type="NCBIfam" id="TIGR02937">
    <property type="entry name" value="sigma70-ECF"/>
    <property type="match status" value="1"/>
</dbReference>
<dbReference type="InterPro" id="IPR013324">
    <property type="entry name" value="RNA_pol_sigma_r3/r4-like"/>
</dbReference>